<feature type="compositionally biased region" description="Polar residues" evidence="1">
    <location>
        <begin position="275"/>
        <end position="284"/>
    </location>
</feature>
<evidence type="ECO:0000256" key="1">
    <source>
        <dbReference type="SAM" id="MobiDB-lite"/>
    </source>
</evidence>
<evidence type="ECO:0008006" key="4">
    <source>
        <dbReference type="Google" id="ProtNLM"/>
    </source>
</evidence>
<reference evidence="2 3" key="1">
    <citation type="submission" date="2023-02" db="EMBL/GenBank/DDBJ databases">
        <title>LHISI_Scaffold_Assembly.</title>
        <authorList>
            <person name="Stuart O.P."/>
            <person name="Cleave R."/>
            <person name="Magrath M.J.L."/>
            <person name="Mikheyev A.S."/>
        </authorList>
    </citation>
    <scope>NUCLEOTIDE SEQUENCE [LARGE SCALE GENOMIC DNA]</scope>
    <source>
        <strain evidence="2">Daus_M_001</strain>
        <tissue evidence="2">Leg muscle</tissue>
    </source>
</reference>
<dbReference type="EMBL" id="JARBHB010000010">
    <property type="protein sequence ID" value="KAJ8874152.1"/>
    <property type="molecule type" value="Genomic_DNA"/>
</dbReference>
<feature type="compositionally biased region" description="Basic and acidic residues" evidence="1">
    <location>
        <begin position="288"/>
        <end position="299"/>
    </location>
</feature>
<keyword evidence="3" id="KW-1185">Reference proteome</keyword>
<feature type="compositionally biased region" description="Basic and acidic residues" evidence="1">
    <location>
        <begin position="306"/>
        <end position="316"/>
    </location>
</feature>
<feature type="compositionally biased region" description="Basic and acidic residues" evidence="1">
    <location>
        <begin position="262"/>
        <end position="272"/>
    </location>
</feature>
<evidence type="ECO:0000313" key="2">
    <source>
        <dbReference type="EMBL" id="KAJ8874152.1"/>
    </source>
</evidence>
<accession>A0ABQ9GQ42</accession>
<gene>
    <name evidence="2" type="ORF">PR048_024994</name>
</gene>
<feature type="region of interest" description="Disordered" evidence="1">
    <location>
        <begin position="262"/>
        <end position="328"/>
    </location>
</feature>
<proteinExistence type="predicted"/>
<protein>
    <recommendedName>
        <fullName evidence="4">Transposase</fullName>
    </recommendedName>
</protein>
<name>A0ABQ9GQ42_9NEOP</name>
<dbReference type="Proteomes" id="UP001159363">
    <property type="component" value="Chromosome 9"/>
</dbReference>
<sequence>MRAHTFPPCGIYNMDETRIQTVPGKLCIVVSTKGKRNGTNNFDCLCNEFNYSLFTPSPYFCTECQNYALTCVAPPGSVSIVSNRSDITVYVFIKWLIRFKINAIPKEVNLILLISDHRMSRISSEAITFAKENKFHLLSLPPYSSQKATKRLCQFKPIYLRKRVHSHFSNSNDTPDSELRILKVRHNDDILIRRPAQQCLVFYRPSFHCLAKKTGAKRLCVPLGFGGMPWFWQKIQNKKRFITTKRGGGRSKKGVWRMEELAGGAKEEENRHQKLPSSGNGSQRNVRRGKEAKETDDSSKGWGCDSVREAADRNETASRANIRLVDKPGNPVTGVSLGEGYENTTPERILSYHLQVVMNVILAPIRSNIKWQN</sequence>
<organism evidence="2 3">
    <name type="scientific">Dryococelus australis</name>
    <dbReference type="NCBI Taxonomy" id="614101"/>
    <lineage>
        <taxon>Eukaryota</taxon>
        <taxon>Metazoa</taxon>
        <taxon>Ecdysozoa</taxon>
        <taxon>Arthropoda</taxon>
        <taxon>Hexapoda</taxon>
        <taxon>Insecta</taxon>
        <taxon>Pterygota</taxon>
        <taxon>Neoptera</taxon>
        <taxon>Polyneoptera</taxon>
        <taxon>Phasmatodea</taxon>
        <taxon>Verophasmatodea</taxon>
        <taxon>Anareolatae</taxon>
        <taxon>Phasmatidae</taxon>
        <taxon>Eurycanthinae</taxon>
        <taxon>Dryococelus</taxon>
    </lineage>
</organism>
<evidence type="ECO:0000313" key="3">
    <source>
        <dbReference type="Proteomes" id="UP001159363"/>
    </source>
</evidence>
<comment type="caution">
    <text evidence="2">The sequence shown here is derived from an EMBL/GenBank/DDBJ whole genome shotgun (WGS) entry which is preliminary data.</text>
</comment>